<proteinExistence type="inferred from homology"/>
<dbReference type="InterPro" id="IPR056792">
    <property type="entry name" value="PRC_RimM"/>
</dbReference>
<dbReference type="AlphaFoldDB" id="A0A434AGH2"/>
<dbReference type="GO" id="GO:0006364">
    <property type="term" value="P:rRNA processing"/>
    <property type="evidence" value="ECO:0007669"/>
    <property type="project" value="UniProtKB-UniRule"/>
</dbReference>
<dbReference type="InterPro" id="IPR009000">
    <property type="entry name" value="Transl_B-barrel_sf"/>
</dbReference>
<keyword evidence="4 5" id="KW-0143">Chaperone</keyword>
<dbReference type="SUPFAM" id="SSF50447">
    <property type="entry name" value="Translation proteins"/>
    <property type="match status" value="1"/>
</dbReference>
<comment type="similarity">
    <text evidence="5">Belongs to the RimM family.</text>
</comment>
<keyword evidence="9" id="KW-1185">Reference proteome</keyword>
<evidence type="ECO:0000256" key="2">
    <source>
        <dbReference type="ARBA" id="ARBA00022517"/>
    </source>
</evidence>
<evidence type="ECO:0000256" key="4">
    <source>
        <dbReference type="ARBA" id="ARBA00023186"/>
    </source>
</evidence>
<organism evidence="8 9">
    <name type="scientific">Ancylomarina longa</name>
    <dbReference type="NCBI Taxonomy" id="2487017"/>
    <lineage>
        <taxon>Bacteria</taxon>
        <taxon>Pseudomonadati</taxon>
        <taxon>Bacteroidota</taxon>
        <taxon>Bacteroidia</taxon>
        <taxon>Marinilabiliales</taxon>
        <taxon>Marinifilaceae</taxon>
        <taxon>Ancylomarina</taxon>
    </lineage>
</organism>
<evidence type="ECO:0000313" key="8">
    <source>
        <dbReference type="EMBL" id="RUT73503.1"/>
    </source>
</evidence>
<dbReference type="Pfam" id="PF01782">
    <property type="entry name" value="RimM"/>
    <property type="match status" value="1"/>
</dbReference>
<evidence type="ECO:0000256" key="1">
    <source>
        <dbReference type="ARBA" id="ARBA00022490"/>
    </source>
</evidence>
<comment type="function">
    <text evidence="5">An accessory protein needed during the final step in the assembly of 30S ribosomal subunit, possibly for assembly of the head region. Essential for efficient processing of 16S rRNA. May be needed both before and after RbfA during the maturation of 16S rRNA. It has affinity for free ribosomal 30S subunits but not for 70S ribosomes.</text>
</comment>
<dbReference type="PANTHER" id="PTHR33692">
    <property type="entry name" value="RIBOSOME MATURATION FACTOR RIMM"/>
    <property type="match status" value="1"/>
</dbReference>
<dbReference type="GO" id="GO:0043022">
    <property type="term" value="F:ribosome binding"/>
    <property type="evidence" value="ECO:0007669"/>
    <property type="project" value="InterPro"/>
</dbReference>
<reference evidence="8 9" key="1">
    <citation type="submission" date="2018-11" db="EMBL/GenBank/DDBJ databases">
        <title>Parancylomarina longa gen. nov., sp. nov., isolated from sediments of southern Okinawa.</title>
        <authorList>
            <person name="Fu T."/>
        </authorList>
    </citation>
    <scope>NUCLEOTIDE SEQUENCE [LARGE SCALE GENOMIC DNA]</scope>
    <source>
        <strain evidence="8 9">T3-2 S1-C</strain>
    </source>
</reference>
<evidence type="ECO:0000259" key="6">
    <source>
        <dbReference type="Pfam" id="PF01782"/>
    </source>
</evidence>
<dbReference type="SUPFAM" id="SSF50346">
    <property type="entry name" value="PRC-barrel domain"/>
    <property type="match status" value="1"/>
</dbReference>
<keyword evidence="2 5" id="KW-0690">Ribosome biogenesis</keyword>
<comment type="subcellular location">
    <subcellularLocation>
        <location evidence="5">Cytoplasm</location>
    </subcellularLocation>
</comment>
<dbReference type="InterPro" id="IPR036976">
    <property type="entry name" value="RimM_N_sf"/>
</dbReference>
<dbReference type="EMBL" id="RJJX01000020">
    <property type="protein sequence ID" value="RUT73503.1"/>
    <property type="molecule type" value="Genomic_DNA"/>
</dbReference>
<evidence type="ECO:0000256" key="5">
    <source>
        <dbReference type="HAMAP-Rule" id="MF_00014"/>
    </source>
</evidence>
<feature type="domain" description="RimM N-terminal" evidence="6">
    <location>
        <begin position="45"/>
        <end position="126"/>
    </location>
</feature>
<evidence type="ECO:0000256" key="3">
    <source>
        <dbReference type="ARBA" id="ARBA00022552"/>
    </source>
</evidence>
<comment type="domain">
    <text evidence="5">The PRC barrel domain binds ribosomal protein uS19.</text>
</comment>
<dbReference type="Proteomes" id="UP000282985">
    <property type="component" value="Unassembled WGS sequence"/>
</dbReference>
<accession>A0A434AGH2</accession>
<dbReference type="Gene3D" id="2.40.30.60">
    <property type="entry name" value="RimM"/>
    <property type="match status" value="1"/>
</dbReference>
<feature type="domain" description="Ribosome maturation factor RimM PRC barrel" evidence="7">
    <location>
        <begin position="143"/>
        <end position="207"/>
    </location>
</feature>
<dbReference type="PANTHER" id="PTHR33692:SF1">
    <property type="entry name" value="RIBOSOME MATURATION FACTOR RIMM"/>
    <property type="match status" value="1"/>
</dbReference>
<evidence type="ECO:0000313" key="9">
    <source>
        <dbReference type="Proteomes" id="UP000282985"/>
    </source>
</evidence>
<dbReference type="NCBIfam" id="TIGR02273">
    <property type="entry name" value="16S_RimM"/>
    <property type="match status" value="1"/>
</dbReference>
<dbReference type="HAMAP" id="MF_00014">
    <property type="entry name" value="Ribosome_mat_RimM"/>
    <property type="match status" value="1"/>
</dbReference>
<dbReference type="Gene3D" id="2.30.30.240">
    <property type="entry name" value="PRC-barrel domain"/>
    <property type="match status" value="1"/>
</dbReference>
<dbReference type="Pfam" id="PF24986">
    <property type="entry name" value="PRC_RimM"/>
    <property type="match status" value="1"/>
</dbReference>
<evidence type="ECO:0000259" key="7">
    <source>
        <dbReference type="Pfam" id="PF24986"/>
    </source>
</evidence>
<dbReference type="InterPro" id="IPR002676">
    <property type="entry name" value="RimM_N"/>
</dbReference>
<dbReference type="GO" id="GO:0005737">
    <property type="term" value="C:cytoplasm"/>
    <property type="evidence" value="ECO:0007669"/>
    <property type="project" value="UniProtKB-SubCell"/>
</dbReference>
<comment type="subunit">
    <text evidence="5">Binds ribosomal protein uS19.</text>
</comment>
<keyword evidence="3 5" id="KW-0698">rRNA processing</keyword>
<dbReference type="InterPro" id="IPR011033">
    <property type="entry name" value="PRC_barrel-like_sf"/>
</dbReference>
<dbReference type="GO" id="GO:0042274">
    <property type="term" value="P:ribosomal small subunit biogenesis"/>
    <property type="evidence" value="ECO:0007669"/>
    <property type="project" value="UniProtKB-UniRule"/>
</dbReference>
<dbReference type="InterPro" id="IPR011961">
    <property type="entry name" value="RimM"/>
</dbReference>
<gene>
    <name evidence="5 8" type="primary">rimM</name>
    <name evidence="8" type="ORF">DLK05_12955</name>
</gene>
<sequence>MWKLLLKQKKLKKQVMLKLQLKKELKELKLNFDCMLKIEDCYLAGSFIKTHGVKGELVAKKNSDLLENNKLESVLVDIDGGLVPFFIPKNGITSRNHSSIRILLEDMDSEAKAKRFIGCDIYIPIKDVPDFIEESDEIDPNVLIGFTYVDEEKGELGEIEDIQDYSGNIVLVLTMNKQEVLIPFADENFIDLDEANKIITMVTPDGLLDMYL</sequence>
<dbReference type="GO" id="GO:0005840">
    <property type="term" value="C:ribosome"/>
    <property type="evidence" value="ECO:0007669"/>
    <property type="project" value="InterPro"/>
</dbReference>
<comment type="caution">
    <text evidence="8">The sequence shown here is derived from an EMBL/GenBank/DDBJ whole genome shotgun (WGS) entry which is preliminary data.</text>
</comment>
<keyword evidence="1 5" id="KW-0963">Cytoplasm</keyword>
<dbReference type="OrthoDB" id="9810331at2"/>
<protein>
    <recommendedName>
        <fullName evidence="5">Ribosome maturation factor RimM</fullName>
    </recommendedName>
</protein>
<name>A0A434AGH2_9BACT</name>